<dbReference type="EMBL" id="AVPG01000027">
    <property type="protein sequence ID" value="KGX85047.1"/>
    <property type="molecule type" value="Genomic_DNA"/>
</dbReference>
<name>A0A0A5HN68_9BACI</name>
<keyword evidence="1" id="KW-0812">Transmembrane</keyword>
<reference evidence="2 3" key="1">
    <citation type="submission" date="2013-08" db="EMBL/GenBank/DDBJ databases">
        <authorList>
            <person name="Huang J."/>
            <person name="Wang G."/>
        </authorList>
    </citation>
    <scope>NUCLEOTIDE SEQUENCE [LARGE SCALE GENOMIC DNA]</scope>
    <source>
        <strain evidence="2 3">JSM 072002</strain>
    </source>
</reference>
<evidence type="ECO:0000256" key="1">
    <source>
        <dbReference type="SAM" id="Phobius"/>
    </source>
</evidence>
<comment type="caution">
    <text evidence="2">The sequence shown here is derived from an EMBL/GenBank/DDBJ whole genome shotgun (WGS) entry which is preliminary data.</text>
</comment>
<feature type="transmembrane region" description="Helical" evidence="1">
    <location>
        <begin position="45"/>
        <end position="66"/>
    </location>
</feature>
<feature type="transmembrane region" description="Helical" evidence="1">
    <location>
        <begin position="78"/>
        <end position="100"/>
    </location>
</feature>
<evidence type="ECO:0000313" key="2">
    <source>
        <dbReference type="EMBL" id="KGX85047.1"/>
    </source>
</evidence>
<proteinExistence type="predicted"/>
<protein>
    <submittedName>
        <fullName evidence="2">Uncharacterized protein</fullName>
    </submittedName>
</protein>
<organism evidence="2 3">
    <name type="scientific">Pontibacillus litoralis JSM 072002</name>
    <dbReference type="NCBI Taxonomy" id="1385512"/>
    <lineage>
        <taxon>Bacteria</taxon>
        <taxon>Bacillati</taxon>
        <taxon>Bacillota</taxon>
        <taxon>Bacilli</taxon>
        <taxon>Bacillales</taxon>
        <taxon>Bacillaceae</taxon>
        <taxon>Pontibacillus</taxon>
    </lineage>
</organism>
<dbReference type="RefSeq" id="WP_036835788.1">
    <property type="nucleotide sequence ID" value="NZ_AVPG01000027.1"/>
</dbReference>
<dbReference type="AlphaFoldDB" id="A0A0A5HN68"/>
<keyword evidence="3" id="KW-1185">Reference proteome</keyword>
<evidence type="ECO:0000313" key="3">
    <source>
        <dbReference type="Proteomes" id="UP000030401"/>
    </source>
</evidence>
<sequence>MNEIANIIEQLKENYLTILVFLSIIPSMYAIFFSSSENDERGQKITSLAYQYSYFFCLAAILILFIVNRLVDLTFADFRAGVITIVLLVNFFLGITLFTLNRKY</sequence>
<accession>A0A0A5HN68</accession>
<gene>
    <name evidence="2" type="ORF">N784_11165</name>
</gene>
<dbReference type="Proteomes" id="UP000030401">
    <property type="component" value="Unassembled WGS sequence"/>
</dbReference>
<keyword evidence="1" id="KW-1133">Transmembrane helix</keyword>
<dbReference type="STRING" id="1385512.N784_11165"/>
<keyword evidence="1" id="KW-0472">Membrane</keyword>
<feature type="transmembrane region" description="Helical" evidence="1">
    <location>
        <begin position="15"/>
        <end position="33"/>
    </location>
</feature>